<dbReference type="PANTHER" id="PTHR45825:SF11">
    <property type="entry name" value="ALPHA AMYLASE DOMAIN-CONTAINING PROTEIN"/>
    <property type="match status" value="1"/>
</dbReference>
<comment type="similarity">
    <text evidence="4 8">Belongs to the glycosyltransferase 1 family. Bacterial/plant glycogen synthase subfamily.</text>
</comment>
<dbReference type="InterPro" id="IPR001296">
    <property type="entry name" value="Glyco_trans_1"/>
</dbReference>
<dbReference type="UniPathway" id="UPA00164"/>
<evidence type="ECO:0000256" key="4">
    <source>
        <dbReference type="ARBA" id="ARBA00010281"/>
    </source>
</evidence>
<dbReference type="GO" id="GO:0005829">
    <property type="term" value="C:cytosol"/>
    <property type="evidence" value="ECO:0007669"/>
    <property type="project" value="TreeGrafter"/>
</dbReference>
<organism evidence="11 12">
    <name type="scientific">Roseococcus suduntuyensis</name>
    <dbReference type="NCBI Taxonomy" id="455361"/>
    <lineage>
        <taxon>Bacteria</taxon>
        <taxon>Pseudomonadati</taxon>
        <taxon>Pseudomonadota</taxon>
        <taxon>Alphaproteobacteria</taxon>
        <taxon>Acetobacterales</taxon>
        <taxon>Roseomonadaceae</taxon>
        <taxon>Roseococcus</taxon>
    </lineage>
</organism>
<dbReference type="Proteomes" id="UP000553193">
    <property type="component" value="Unassembled WGS sequence"/>
</dbReference>
<dbReference type="GO" id="GO:0004373">
    <property type="term" value="F:alpha-1,4-glucan glucosyltransferase (UDP-glucose donor) activity"/>
    <property type="evidence" value="ECO:0007669"/>
    <property type="project" value="InterPro"/>
</dbReference>
<feature type="domain" description="Glycosyl transferase family 1" evidence="9">
    <location>
        <begin position="291"/>
        <end position="452"/>
    </location>
</feature>
<evidence type="ECO:0000256" key="1">
    <source>
        <dbReference type="ARBA" id="ARBA00001478"/>
    </source>
</evidence>
<evidence type="ECO:0000256" key="6">
    <source>
        <dbReference type="ARBA" id="ARBA00022679"/>
    </source>
</evidence>
<dbReference type="HAMAP" id="MF_00484">
    <property type="entry name" value="Glycogen_synth"/>
    <property type="match status" value="1"/>
</dbReference>
<keyword evidence="6 8" id="KW-0808">Transferase</keyword>
<dbReference type="Pfam" id="PF08323">
    <property type="entry name" value="Glyco_transf_5"/>
    <property type="match status" value="1"/>
</dbReference>
<keyword evidence="12" id="KW-1185">Reference proteome</keyword>
<comment type="function">
    <text evidence="2 8">Synthesizes alpha-1,4-glucan chains using ADP-glucose.</text>
</comment>
<dbReference type="GO" id="GO:0009011">
    <property type="term" value="F:alpha-1,4-glucan glucosyltransferase (ADP-glucose donor) activity"/>
    <property type="evidence" value="ECO:0007669"/>
    <property type="project" value="UniProtKB-UniRule"/>
</dbReference>
<comment type="catalytic activity">
    <reaction evidence="1 8">
        <text>[(1-&gt;4)-alpha-D-glucosyl](n) + ADP-alpha-D-glucose = [(1-&gt;4)-alpha-D-glucosyl](n+1) + ADP + H(+)</text>
        <dbReference type="Rhea" id="RHEA:18189"/>
        <dbReference type="Rhea" id="RHEA-COMP:9584"/>
        <dbReference type="Rhea" id="RHEA-COMP:9587"/>
        <dbReference type="ChEBI" id="CHEBI:15378"/>
        <dbReference type="ChEBI" id="CHEBI:15444"/>
        <dbReference type="ChEBI" id="CHEBI:57498"/>
        <dbReference type="ChEBI" id="CHEBI:456216"/>
        <dbReference type="EC" id="2.4.1.21"/>
    </reaction>
</comment>
<dbReference type="InterPro" id="IPR011835">
    <property type="entry name" value="GS/SS"/>
</dbReference>
<evidence type="ECO:0000313" key="12">
    <source>
        <dbReference type="Proteomes" id="UP000553193"/>
    </source>
</evidence>
<evidence type="ECO:0000256" key="2">
    <source>
        <dbReference type="ARBA" id="ARBA00002764"/>
    </source>
</evidence>
<feature type="binding site" evidence="8">
    <location>
        <position position="23"/>
    </location>
    <ligand>
        <name>ADP-alpha-D-glucose</name>
        <dbReference type="ChEBI" id="CHEBI:57498"/>
    </ligand>
</feature>
<sequence length="483" mass="51122">MPAAARPALRVLAVASEAFPWIKTGGLADVVGALPAALAPEGVEVTTLLPGYPAVMAALDTVQRVEPLPDLLGSPARLVHATPGGQHVVALDAPHFFARAGSPYLAPWGQDWPDNPMRFAALSRAAATLAQTGGFDALHAHDWQAGLAPAYLRFDAPRLPSLFTLHNLAFQGQFPAELFPALGLPWDAFGPAGVEYYGQVGYLKAGLWFADRITTVSPSYAAEIRTPEWGMGLDGLLRGRARALEGILNGLDTDEWNPATDPLLPAHYDAADPSARAANKVHLQARMGLAPDPDAPLFAFIGRLTWQKGIDLVLEALPAVLDNGAQIALLGTGDGVLEDRVHGATAANPGRVGSFIGFDEGFARLCYGGADAVILPSRFEPCGLGQLCALRYGALPLVARVGGLADTVVDANEMALAAGAGTGFNFAPVTHPMLQASIERAIRLYRQPETWARLRANAMATDVSWARSARRYATLFHEMRAGG</sequence>
<dbReference type="NCBIfam" id="NF001899">
    <property type="entry name" value="PRK00654.1-2"/>
    <property type="match status" value="1"/>
</dbReference>
<comment type="pathway">
    <text evidence="3 8">Glycan biosynthesis; glycogen biosynthesis.</text>
</comment>
<evidence type="ECO:0000259" key="9">
    <source>
        <dbReference type="Pfam" id="PF00534"/>
    </source>
</evidence>
<dbReference type="EC" id="2.4.1.21" evidence="8"/>
<evidence type="ECO:0000256" key="8">
    <source>
        <dbReference type="HAMAP-Rule" id="MF_00484"/>
    </source>
</evidence>
<proteinExistence type="inferred from homology"/>
<evidence type="ECO:0000256" key="7">
    <source>
        <dbReference type="ARBA" id="ARBA00023056"/>
    </source>
</evidence>
<evidence type="ECO:0000256" key="3">
    <source>
        <dbReference type="ARBA" id="ARBA00004964"/>
    </source>
</evidence>
<gene>
    <name evidence="8" type="primary">glgA</name>
    <name evidence="11" type="ORF">GGQ83_001411</name>
</gene>
<dbReference type="EMBL" id="JACIDJ010000002">
    <property type="protein sequence ID" value="MBB3897974.1"/>
    <property type="molecule type" value="Genomic_DNA"/>
</dbReference>
<dbReference type="AlphaFoldDB" id="A0A840ACJ7"/>
<dbReference type="NCBIfam" id="TIGR02095">
    <property type="entry name" value="glgA"/>
    <property type="match status" value="1"/>
</dbReference>
<dbReference type="PANTHER" id="PTHR45825">
    <property type="entry name" value="GRANULE-BOUND STARCH SYNTHASE 1, CHLOROPLASTIC/AMYLOPLASTIC"/>
    <property type="match status" value="1"/>
</dbReference>
<dbReference type="CDD" id="cd03791">
    <property type="entry name" value="GT5_Glycogen_synthase_DULL1-like"/>
    <property type="match status" value="1"/>
</dbReference>
<accession>A0A840ACJ7</accession>
<evidence type="ECO:0000313" key="11">
    <source>
        <dbReference type="EMBL" id="MBB3897974.1"/>
    </source>
</evidence>
<dbReference type="InterPro" id="IPR013534">
    <property type="entry name" value="Starch_synth_cat_dom"/>
</dbReference>
<reference evidence="11 12" key="1">
    <citation type="submission" date="2020-08" db="EMBL/GenBank/DDBJ databases">
        <title>Genomic Encyclopedia of Type Strains, Phase IV (KMG-IV): sequencing the most valuable type-strain genomes for metagenomic binning, comparative biology and taxonomic classification.</title>
        <authorList>
            <person name="Goeker M."/>
        </authorList>
    </citation>
    <scope>NUCLEOTIDE SEQUENCE [LARGE SCALE GENOMIC DNA]</scope>
    <source>
        <strain evidence="11 12">DSM 19979</strain>
    </source>
</reference>
<name>A0A840ACJ7_9PROT</name>
<evidence type="ECO:0000256" key="5">
    <source>
        <dbReference type="ARBA" id="ARBA00022676"/>
    </source>
</evidence>
<dbReference type="GO" id="GO:0005978">
    <property type="term" value="P:glycogen biosynthetic process"/>
    <property type="evidence" value="ECO:0007669"/>
    <property type="project" value="UniProtKB-UniRule"/>
</dbReference>
<dbReference type="SUPFAM" id="SSF53756">
    <property type="entry name" value="UDP-Glycosyltransferase/glycogen phosphorylase"/>
    <property type="match status" value="1"/>
</dbReference>
<evidence type="ECO:0000259" key="10">
    <source>
        <dbReference type="Pfam" id="PF08323"/>
    </source>
</evidence>
<protein>
    <recommendedName>
        <fullName evidence="8">Glycogen synthase</fullName>
        <ecNumber evidence="8">2.4.1.21</ecNumber>
    </recommendedName>
    <alternativeName>
        <fullName evidence="8">Starch [bacterial glycogen] synthase</fullName>
    </alternativeName>
</protein>
<comment type="caution">
    <text evidence="11">The sequence shown here is derived from an EMBL/GenBank/DDBJ whole genome shotgun (WGS) entry which is preliminary data.</text>
</comment>
<dbReference type="Gene3D" id="3.40.50.2000">
    <property type="entry name" value="Glycogen Phosphorylase B"/>
    <property type="match status" value="2"/>
</dbReference>
<dbReference type="Pfam" id="PF00534">
    <property type="entry name" value="Glycos_transf_1"/>
    <property type="match status" value="1"/>
</dbReference>
<keyword evidence="5 8" id="KW-0328">Glycosyltransferase</keyword>
<feature type="domain" description="Starch synthase catalytic" evidence="10">
    <location>
        <begin position="10"/>
        <end position="238"/>
    </location>
</feature>
<keyword evidence="7 8" id="KW-0320">Glycogen biosynthesis</keyword>